<keyword evidence="2" id="KW-1133">Transmembrane helix</keyword>
<proteinExistence type="predicted"/>
<evidence type="ECO:0000256" key="2">
    <source>
        <dbReference type="SAM" id="Phobius"/>
    </source>
</evidence>
<feature type="region of interest" description="Disordered" evidence="1">
    <location>
        <begin position="1"/>
        <end position="24"/>
    </location>
</feature>
<dbReference type="EMBL" id="JAQQWL010000002">
    <property type="protein sequence ID" value="KAK8086443.1"/>
    <property type="molecule type" value="Genomic_DNA"/>
</dbReference>
<gene>
    <name evidence="3" type="ORF">PG994_001417</name>
</gene>
<accession>A0ABR1WTK1</accession>
<evidence type="ECO:0000313" key="4">
    <source>
        <dbReference type="Proteomes" id="UP001480595"/>
    </source>
</evidence>
<feature type="region of interest" description="Disordered" evidence="1">
    <location>
        <begin position="242"/>
        <end position="261"/>
    </location>
</feature>
<evidence type="ECO:0000256" key="1">
    <source>
        <dbReference type="SAM" id="MobiDB-lite"/>
    </source>
</evidence>
<keyword evidence="2" id="KW-0472">Membrane</keyword>
<feature type="transmembrane region" description="Helical" evidence="2">
    <location>
        <begin position="180"/>
        <end position="199"/>
    </location>
</feature>
<feature type="transmembrane region" description="Helical" evidence="2">
    <location>
        <begin position="205"/>
        <end position="229"/>
    </location>
</feature>
<dbReference type="RefSeq" id="XP_066720967.1">
    <property type="nucleotide sequence ID" value="XM_066852826.1"/>
</dbReference>
<dbReference type="Proteomes" id="UP001480595">
    <property type="component" value="Unassembled WGS sequence"/>
</dbReference>
<comment type="caution">
    <text evidence="3">The sequence shown here is derived from an EMBL/GenBank/DDBJ whole genome shotgun (WGS) entry which is preliminary data.</text>
</comment>
<keyword evidence="2" id="KW-0812">Transmembrane</keyword>
<sequence>MLDEPQFVVDSRTRTSSNSSMTPLATTSNPGCVAFSPTATPSSTDVNAGGSGGWDKNTMTYAIITVGTIFGFFLVLGLGVEPAGAEPNETPERCISRSYYERSGDAPVHTLSVNMLLPKRHCASRVKKLAYGPVEKLAHGPEQDPKKIRAAELNANLRRRRKELDGYWKHSEKEREAPSLYCHTITGFFFVLGLVRFGGEDSNTTTIVAITVGTIFGFFLVVGLVRFAASFRNHFPQFPWGGGNGNGNGHDSMTELVDLPQ</sequence>
<name>A0ABR1WTK1_9PEZI</name>
<reference evidence="3 4" key="1">
    <citation type="submission" date="2023-01" db="EMBL/GenBank/DDBJ databases">
        <title>Analysis of 21 Apiospora genomes using comparative genomics revels a genus with tremendous synthesis potential of carbohydrate active enzymes and secondary metabolites.</title>
        <authorList>
            <person name="Sorensen T."/>
        </authorList>
    </citation>
    <scope>NUCLEOTIDE SEQUENCE [LARGE SCALE GENOMIC DNA]</scope>
    <source>
        <strain evidence="3 4">CBS 135458</strain>
    </source>
</reference>
<evidence type="ECO:0000313" key="3">
    <source>
        <dbReference type="EMBL" id="KAK8086443.1"/>
    </source>
</evidence>
<protein>
    <submittedName>
        <fullName evidence="3">Uncharacterized protein</fullName>
    </submittedName>
</protein>
<dbReference type="GeneID" id="92085889"/>
<keyword evidence="4" id="KW-1185">Reference proteome</keyword>
<feature type="transmembrane region" description="Helical" evidence="2">
    <location>
        <begin position="59"/>
        <end position="80"/>
    </location>
</feature>
<organism evidence="3 4">
    <name type="scientific">Apiospora phragmitis</name>
    <dbReference type="NCBI Taxonomy" id="2905665"/>
    <lineage>
        <taxon>Eukaryota</taxon>
        <taxon>Fungi</taxon>
        <taxon>Dikarya</taxon>
        <taxon>Ascomycota</taxon>
        <taxon>Pezizomycotina</taxon>
        <taxon>Sordariomycetes</taxon>
        <taxon>Xylariomycetidae</taxon>
        <taxon>Amphisphaeriales</taxon>
        <taxon>Apiosporaceae</taxon>
        <taxon>Apiospora</taxon>
    </lineage>
</organism>